<accession>A0A1Y2BGD1</accession>
<organism evidence="2 3">
    <name type="scientific">Rhizoclosmatium globosum</name>
    <dbReference type="NCBI Taxonomy" id="329046"/>
    <lineage>
        <taxon>Eukaryota</taxon>
        <taxon>Fungi</taxon>
        <taxon>Fungi incertae sedis</taxon>
        <taxon>Chytridiomycota</taxon>
        <taxon>Chytridiomycota incertae sedis</taxon>
        <taxon>Chytridiomycetes</taxon>
        <taxon>Chytridiales</taxon>
        <taxon>Chytriomycetaceae</taxon>
        <taxon>Rhizoclosmatium</taxon>
    </lineage>
</organism>
<evidence type="ECO:0000256" key="1">
    <source>
        <dbReference type="SAM" id="MobiDB-lite"/>
    </source>
</evidence>
<reference evidence="2 3" key="1">
    <citation type="submission" date="2016-07" db="EMBL/GenBank/DDBJ databases">
        <title>Pervasive Adenine N6-methylation of Active Genes in Fungi.</title>
        <authorList>
            <consortium name="DOE Joint Genome Institute"/>
            <person name="Mondo S.J."/>
            <person name="Dannebaum R.O."/>
            <person name="Kuo R.C."/>
            <person name="Labutti K."/>
            <person name="Haridas S."/>
            <person name="Kuo A."/>
            <person name="Salamov A."/>
            <person name="Ahrendt S.R."/>
            <person name="Lipzen A."/>
            <person name="Sullivan W."/>
            <person name="Andreopoulos W.B."/>
            <person name="Clum A."/>
            <person name="Lindquist E."/>
            <person name="Daum C."/>
            <person name="Ramamoorthy G.K."/>
            <person name="Gryganskyi A."/>
            <person name="Culley D."/>
            <person name="Magnuson J.K."/>
            <person name="James T.Y."/>
            <person name="O'Malley M.A."/>
            <person name="Stajich J.E."/>
            <person name="Spatafora J.W."/>
            <person name="Visel A."/>
            <person name="Grigoriev I.V."/>
        </authorList>
    </citation>
    <scope>NUCLEOTIDE SEQUENCE [LARGE SCALE GENOMIC DNA]</scope>
    <source>
        <strain evidence="2 3">JEL800</strain>
    </source>
</reference>
<feature type="compositionally biased region" description="Acidic residues" evidence="1">
    <location>
        <begin position="119"/>
        <end position="144"/>
    </location>
</feature>
<protein>
    <submittedName>
        <fullName evidence="2">Uncharacterized protein</fullName>
    </submittedName>
</protein>
<feature type="compositionally biased region" description="Basic and acidic residues" evidence="1">
    <location>
        <begin position="174"/>
        <end position="189"/>
    </location>
</feature>
<dbReference type="Proteomes" id="UP000193642">
    <property type="component" value="Unassembled WGS sequence"/>
</dbReference>
<evidence type="ECO:0000313" key="3">
    <source>
        <dbReference type="Proteomes" id="UP000193642"/>
    </source>
</evidence>
<name>A0A1Y2BGD1_9FUNG</name>
<keyword evidence="3" id="KW-1185">Reference proteome</keyword>
<comment type="caution">
    <text evidence="2">The sequence shown here is derived from an EMBL/GenBank/DDBJ whole genome shotgun (WGS) entry which is preliminary data.</text>
</comment>
<sequence>MSHQLPHPWSLPQKLETGETSLTLDLRNSTLAAEPHRLVNKKNARRVRSARRMAALAAEEANMMMPEGIEEFLHDEFMEGFAVNEVLGCFDDPKLEDGELEENAVKVESSDEQANASENGEDDEDDEDEEDDDDDDDDDDDEDGEAKNNSDTNDSDTDNSGDGYVGNDGNDDNVETKENAKDLEIADKNIRDSQGWEVDDLDGTEFGISEESLMIGRNDEDLKMFIDNKRSTDSPGGTAKRAKR</sequence>
<evidence type="ECO:0000313" key="2">
    <source>
        <dbReference type="EMBL" id="ORY33547.1"/>
    </source>
</evidence>
<proteinExistence type="predicted"/>
<dbReference type="AlphaFoldDB" id="A0A1Y2BGD1"/>
<dbReference type="EMBL" id="MCGO01000067">
    <property type="protein sequence ID" value="ORY33547.1"/>
    <property type="molecule type" value="Genomic_DNA"/>
</dbReference>
<gene>
    <name evidence="2" type="ORF">BCR33DRAFT_791354</name>
</gene>
<feature type="region of interest" description="Disordered" evidence="1">
    <location>
        <begin position="101"/>
        <end position="189"/>
    </location>
</feature>